<dbReference type="FunFam" id="3.30.70.260:FF:000012">
    <property type="entry name" value="Prephenate dehydratase"/>
    <property type="match status" value="1"/>
</dbReference>
<dbReference type="KEGG" id="cace:CACET_c04430"/>
<evidence type="ECO:0000256" key="1">
    <source>
        <dbReference type="ARBA" id="ARBA00004741"/>
    </source>
</evidence>
<comment type="catalytic activity">
    <reaction evidence="8 9">
        <text>prephenate + H(+) = 3-phenylpyruvate + CO2 + H2O</text>
        <dbReference type="Rhea" id="RHEA:21648"/>
        <dbReference type="ChEBI" id="CHEBI:15377"/>
        <dbReference type="ChEBI" id="CHEBI:15378"/>
        <dbReference type="ChEBI" id="CHEBI:16526"/>
        <dbReference type="ChEBI" id="CHEBI:18005"/>
        <dbReference type="ChEBI" id="CHEBI:29934"/>
        <dbReference type="EC" id="4.2.1.51"/>
    </reaction>
</comment>
<dbReference type="PANTHER" id="PTHR21022:SF19">
    <property type="entry name" value="PREPHENATE DEHYDRATASE-RELATED"/>
    <property type="match status" value="1"/>
</dbReference>
<evidence type="ECO:0000313" key="10">
    <source>
        <dbReference type="EMBL" id="AKL93959.1"/>
    </source>
</evidence>
<dbReference type="Gene3D" id="3.30.70.260">
    <property type="match status" value="1"/>
</dbReference>
<dbReference type="NCBIfam" id="NF008865">
    <property type="entry name" value="PRK11898.1"/>
    <property type="match status" value="1"/>
</dbReference>
<dbReference type="SUPFAM" id="SSF53850">
    <property type="entry name" value="Periplasmic binding protein-like II"/>
    <property type="match status" value="1"/>
</dbReference>
<dbReference type="EC" id="4.2.1.51" evidence="2 9"/>
<dbReference type="GO" id="GO:0009094">
    <property type="term" value="P:L-phenylalanine biosynthetic process"/>
    <property type="evidence" value="ECO:0007669"/>
    <property type="project" value="UniProtKB-UniPathway"/>
</dbReference>
<evidence type="ECO:0000256" key="4">
    <source>
        <dbReference type="ARBA" id="ARBA00022605"/>
    </source>
</evidence>
<evidence type="ECO:0000313" key="11">
    <source>
        <dbReference type="Proteomes" id="UP000035704"/>
    </source>
</evidence>
<keyword evidence="5 9" id="KW-0057">Aromatic amino acid biosynthesis</keyword>
<dbReference type="UniPathway" id="UPA00121">
    <property type="reaction ID" value="UER00345"/>
</dbReference>
<evidence type="ECO:0000256" key="7">
    <source>
        <dbReference type="ARBA" id="ARBA00023239"/>
    </source>
</evidence>
<evidence type="ECO:0000256" key="3">
    <source>
        <dbReference type="ARBA" id="ARBA00021872"/>
    </source>
</evidence>
<proteinExistence type="predicted"/>
<dbReference type="Gene3D" id="3.40.190.10">
    <property type="entry name" value="Periplasmic binding protein-like II"/>
    <property type="match status" value="2"/>
</dbReference>
<dbReference type="GO" id="GO:0016853">
    <property type="term" value="F:isomerase activity"/>
    <property type="evidence" value="ECO:0007669"/>
    <property type="project" value="UniProtKB-KW"/>
</dbReference>
<keyword evidence="10" id="KW-0413">Isomerase</keyword>
<dbReference type="SUPFAM" id="SSF55021">
    <property type="entry name" value="ACT-like"/>
    <property type="match status" value="1"/>
</dbReference>
<gene>
    <name evidence="9 10" type="primary">pheA</name>
    <name evidence="10" type="ORF">CACET_c04430</name>
</gene>
<reference evidence="10 11" key="1">
    <citation type="submission" date="2014-10" db="EMBL/GenBank/DDBJ databases">
        <title>Genome sequence of Clostridium aceticum DSM 1496.</title>
        <authorList>
            <person name="Poehlein A."/>
            <person name="Schiel-Bengelsdorf B."/>
            <person name="Gottschalk G."/>
            <person name="Duerre P."/>
            <person name="Daniel R."/>
        </authorList>
    </citation>
    <scope>NUCLEOTIDE SEQUENCE [LARGE SCALE GENOMIC DNA]</scope>
    <source>
        <strain evidence="10 11">DSM 1496</strain>
    </source>
</reference>
<dbReference type="InterPro" id="IPR018528">
    <property type="entry name" value="Preph_deHydtase_CS"/>
</dbReference>
<dbReference type="EMBL" id="CP009687">
    <property type="protein sequence ID" value="AKL93959.1"/>
    <property type="molecule type" value="Genomic_DNA"/>
</dbReference>
<protein>
    <recommendedName>
        <fullName evidence="3 9">Prephenate dehydratase</fullName>
        <shortName evidence="9">PDT</shortName>
        <ecNumber evidence="2 9">4.2.1.51</ecNumber>
    </recommendedName>
</protein>
<dbReference type="InterPro" id="IPR002912">
    <property type="entry name" value="ACT_dom"/>
</dbReference>
<organism evidence="10 11">
    <name type="scientific">Clostridium aceticum</name>
    <dbReference type="NCBI Taxonomy" id="84022"/>
    <lineage>
        <taxon>Bacteria</taxon>
        <taxon>Bacillati</taxon>
        <taxon>Bacillota</taxon>
        <taxon>Clostridia</taxon>
        <taxon>Eubacteriales</taxon>
        <taxon>Clostridiaceae</taxon>
        <taxon>Clostridium</taxon>
    </lineage>
</organism>
<dbReference type="PATRIC" id="fig|84022.5.peg.1649"/>
<dbReference type="PROSITE" id="PS51171">
    <property type="entry name" value="PREPHENATE_DEHYDR_3"/>
    <property type="match status" value="1"/>
</dbReference>
<dbReference type="InterPro" id="IPR045865">
    <property type="entry name" value="ACT-like_dom_sf"/>
</dbReference>
<dbReference type="CDD" id="cd04905">
    <property type="entry name" value="ACT_CM-PDT"/>
    <property type="match status" value="1"/>
</dbReference>
<evidence type="ECO:0000256" key="8">
    <source>
        <dbReference type="ARBA" id="ARBA00047848"/>
    </source>
</evidence>
<name>A0A0D8IF62_9CLOT</name>
<keyword evidence="7 9" id="KW-0456">Lyase</keyword>
<evidence type="ECO:0000256" key="5">
    <source>
        <dbReference type="ARBA" id="ARBA00023141"/>
    </source>
</evidence>
<dbReference type="PROSITE" id="PS51671">
    <property type="entry name" value="ACT"/>
    <property type="match status" value="1"/>
</dbReference>
<dbReference type="AlphaFoldDB" id="A0A0D8IF62"/>
<dbReference type="STRING" id="84022.CACET_c04430"/>
<evidence type="ECO:0000256" key="9">
    <source>
        <dbReference type="RuleBase" id="RU361254"/>
    </source>
</evidence>
<dbReference type="CDD" id="cd13630">
    <property type="entry name" value="PBP2_PDT_1"/>
    <property type="match status" value="1"/>
</dbReference>
<dbReference type="OrthoDB" id="9802281at2"/>
<comment type="pathway">
    <text evidence="1 9">Amino-acid biosynthesis; L-phenylalanine biosynthesis; phenylpyruvate from prephenate: step 1/1.</text>
</comment>
<keyword evidence="11" id="KW-1185">Reference proteome</keyword>
<evidence type="ECO:0000256" key="2">
    <source>
        <dbReference type="ARBA" id="ARBA00013147"/>
    </source>
</evidence>
<dbReference type="GO" id="GO:0004664">
    <property type="term" value="F:prephenate dehydratase activity"/>
    <property type="evidence" value="ECO:0007669"/>
    <property type="project" value="UniProtKB-UniRule"/>
</dbReference>
<sequence>MKLGYLGPEGSFSHAAAVHYAPDATLIGMKTFKEIITAVEEGKIQQGILPMENSTEGAVTQVMDALMHTKISKIQAEMILQIHHNLFSVEENVEDIFYVLSHSQVLEQCRGFFANHFPQITLIPCESSSSACKIAKEKGKGYGAIGNSWAGENNGLKVLYKDIQDNILNQTRFIIIGEGTTVPTGNDKTSIVFSFHNDAPGSLYSVLQEFAEEGINLSRIESRPAKIELGKYIFYIDFHGHQEDIKSKKVLSRIMEKVNTLKIFGSYPIGKIW</sequence>
<dbReference type="Pfam" id="PF00800">
    <property type="entry name" value="PDT"/>
    <property type="match status" value="1"/>
</dbReference>
<dbReference type="GO" id="GO:0005737">
    <property type="term" value="C:cytoplasm"/>
    <property type="evidence" value="ECO:0007669"/>
    <property type="project" value="TreeGrafter"/>
</dbReference>
<dbReference type="Proteomes" id="UP000035704">
    <property type="component" value="Chromosome"/>
</dbReference>
<accession>A0A0D8IF62</accession>
<dbReference type="RefSeq" id="WP_044823168.1">
    <property type="nucleotide sequence ID" value="NZ_CP009687.1"/>
</dbReference>
<keyword evidence="4 9" id="KW-0028">Amino-acid biosynthesis</keyword>
<keyword evidence="6 9" id="KW-0584">Phenylalanine biosynthesis</keyword>
<dbReference type="Pfam" id="PF01842">
    <property type="entry name" value="ACT"/>
    <property type="match status" value="1"/>
</dbReference>
<dbReference type="PANTHER" id="PTHR21022">
    <property type="entry name" value="PREPHENATE DEHYDRATASE P PROTEIN"/>
    <property type="match status" value="1"/>
</dbReference>
<dbReference type="InterPro" id="IPR001086">
    <property type="entry name" value="Preph_deHydtase"/>
</dbReference>
<evidence type="ECO:0000256" key="6">
    <source>
        <dbReference type="ARBA" id="ARBA00023222"/>
    </source>
</evidence>
<dbReference type="PROSITE" id="PS00858">
    <property type="entry name" value="PREPHENATE_DEHYDR_2"/>
    <property type="match status" value="1"/>
</dbReference>